<feature type="domain" description="TNase-like" evidence="6">
    <location>
        <begin position="14"/>
        <end position="152"/>
    </location>
</feature>
<evidence type="ECO:0000256" key="3">
    <source>
        <dbReference type="ARBA" id="ARBA00022737"/>
    </source>
</evidence>
<dbReference type="FunFam" id="2.40.50.90:FF:000002">
    <property type="entry name" value="Staphylococcal nuclease domain-containing protein"/>
    <property type="match status" value="1"/>
</dbReference>
<dbReference type="GO" id="GO:0031332">
    <property type="term" value="C:RNAi effector complex"/>
    <property type="evidence" value="ECO:0007669"/>
    <property type="project" value="InterPro"/>
</dbReference>
<dbReference type="GO" id="GO:0003723">
    <property type="term" value="F:RNA binding"/>
    <property type="evidence" value="ECO:0007669"/>
    <property type="project" value="UniProtKB-UniRule"/>
</dbReference>
<dbReference type="FunFam" id="2.40.50.90:FF:000001">
    <property type="entry name" value="Staphylococcal nuclease domain-containing protein"/>
    <property type="match status" value="1"/>
</dbReference>
<name>A0A0R3S8M5_HYMDI</name>
<dbReference type="GO" id="GO:0005829">
    <property type="term" value="C:cytosol"/>
    <property type="evidence" value="ECO:0007669"/>
    <property type="project" value="UniProtKB-UniRule"/>
</dbReference>
<proteinExistence type="predicted"/>
<evidence type="ECO:0000313" key="7">
    <source>
        <dbReference type="EMBL" id="VDL16529.1"/>
    </source>
</evidence>
<dbReference type="AlphaFoldDB" id="A0A0R3S8M5"/>
<feature type="domain" description="TNase-like" evidence="6">
    <location>
        <begin position="349"/>
        <end position="506"/>
    </location>
</feature>
<dbReference type="GO" id="GO:0006402">
    <property type="term" value="P:mRNA catabolic process"/>
    <property type="evidence" value="ECO:0007669"/>
    <property type="project" value="UniProtKB-UniRule"/>
</dbReference>
<dbReference type="PANTHER" id="PTHR12302">
    <property type="entry name" value="EBNA2 BINDING PROTEIN P100"/>
    <property type="match status" value="1"/>
</dbReference>
<sequence>MSALDLHCGFGKLVLSGDAVVVRDRAVDGPPPSRIVVLSNISCPKIARRSNTGEYTPDEPFAWQAREFVRSKVIGREIYFTVDNGELSDRVFGCIFIKENGNLVNLAHLIVGEGLARVRRNMSPAMLEKSKMKDLISREEAAQESKKGIWSDSPEGAPRKICWSISNPAEFFSKFGKIHLQGIVEYVRDGNSMQIMLLPINGDPEGAYYNIMLLLSGIKAPSSKMSEGGRVQEPFASEAQFFVESRLLQREVTVILESVMNNNFVGSVLHPNGNIAQCLLEKGLAKCLEWNLSVVSKEAGGMAEYKKKEQIAKKDRRLIWKDFNPTQTVKGQLGKDGKVANGLTSNVPKEYSGTVIEVGNGDNVLVRCQDGQVRKFFLSSIRSPRPMAAVVPEGGKPQQLQQGQFRPLYQIPWMYDAREFLRKRLIGKNVKVLVDYVQPKPEGSNFDDRVCATILDNANVAEALVNRGLATVIRYRNPADSRSRDYDALLKAEAAAEKRQVGLFDKKKKEPRVHKVIEVGENVKPQSYMHTLQRRENVDALVEYVFSVSKLRVEIIAESLLCSISPFGIDIPYARISNQPDPEGDAFADEAKKFVHDLVMHRDVTFAVASINKQGTFIGHIGLRSDVKISPTGDKKTKKGGKYISSKDLSEVLVAKGYATVNRNATTRQSNHYRKLVDAEQFAQTHNLGIWSSESFRAKWNEEMNADQQKDEEQETTQSDGLMFIRDLQNALPDEATLNKAKANRQATGFMARVVYRDDAQPIEPPTGKNSGVRFFVYKGDAISKLNTLLAPLNSQGFPSPDAVSNFQPRRGMVCAVMSPSKHCWCRARILRWDDKFFTVLLIDYGYEETVGKSTAQFAILSDNLKNASPLATEYRLAYVQLPIDSDDRVAALDLLWQKIQNVDIRLFPANKGVPTPCGADDKHPVPSVVVQVCQNKAGSSQTANEDAEDVAEFMLANGFVFMENVRMPADLCVSYSKAEENARNKRYVIWRYGDFRDDEDE</sequence>
<dbReference type="InterPro" id="IPR016685">
    <property type="entry name" value="Silence_cplx_Nase-comp_TudorSN"/>
</dbReference>
<dbReference type="WBParaSite" id="HDID_0000051601-mRNA-1">
    <property type="protein sequence ID" value="HDID_0000051601-mRNA-1"/>
    <property type="gene ID" value="HDID_0000051601"/>
</dbReference>
<dbReference type="Gene3D" id="2.40.50.90">
    <property type="match status" value="5"/>
</dbReference>
<dbReference type="CDD" id="cd20379">
    <property type="entry name" value="Tudor_dTUD-like"/>
    <property type="match status" value="1"/>
</dbReference>
<dbReference type="InterPro" id="IPR035437">
    <property type="entry name" value="SNase_OB-fold_sf"/>
</dbReference>
<dbReference type="Gene3D" id="2.30.30.140">
    <property type="match status" value="1"/>
</dbReference>
<dbReference type="Pfam" id="PF00565">
    <property type="entry name" value="SNase"/>
    <property type="match status" value="4"/>
</dbReference>
<organism evidence="11">
    <name type="scientific">Hymenolepis diminuta</name>
    <name type="common">Rat tapeworm</name>
    <dbReference type="NCBI Taxonomy" id="6216"/>
    <lineage>
        <taxon>Eukaryota</taxon>
        <taxon>Metazoa</taxon>
        <taxon>Spiralia</taxon>
        <taxon>Lophotrochozoa</taxon>
        <taxon>Platyhelminthes</taxon>
        <taxon>Cestoda</taxon>
        <taxon>Eucestoda</taxon>
        <taxon>Cyclophyllidea</taxon>
        <taxon>Hymenolepididae</taxon>
        <taxon>Hymenolepis</taxon>
    </lineage>
</organism>
<evidence type="ECO:0000256" key="1">
    <source>
        <dbReference type="ARBA" id="ARBA00004496"/>
    </source>
</evidence>
<evidence type="ECO:0000313" key="11">
    <source>
        <dbReference type="WBParaSite" id="HDID_0000051601-mRNA-1"/>
    </source>
</evidence>
<dbReference type="PROSITE" id="PS50304">
    <property type="entry name" value="TUDOR"/>
    <property type="match status" value="1"/>
</dbReference>
<accession>A0A0R3S8M5</accession>
<keyword evidence="10" id="KW-1185">Reference proteome</keyword>
<dbReference type="Pfam" id="PF00567">
    <property type="entry name" value="TUDOR"/>
    <property type="match status" value="1"/>
</dbReference>
<dbReference type="EMBL" id="UYSG01000070">
    <property type="protein sequence ID" value="VDL16529.1"/>
    <property type="molecule type" value="Genomic_DNA"/>
</dbReference>
<reference evidence="11" key="1">
    <citation type="submission" date="2016-04" db="UniProtKB">
        <authorList>
            <consortium name="WormBaseParasite"/>
        </authorList>
    </citation>
    <scope>IDENTIFICATION</scope>
</reference>
<evidence type="ECO:0000256" key="4">
    <source>
        <dbReference type="PIRNR" id="PIRNR017179"/>
    </source>
</evidence>
<dbReference type="Proteomes" id="UP000274504">
    <property type="component" value="Unassembled WGS sequence"/>
</dbReference>
<feature type="domain" description="TNase-like" evidence="6">
    <location>
        <begin position="178"/>
        <end position="322"/>
    </location>
</feature>
<dbReference type="SMART" id="SM00318">
    <property type="entry name" value="SNc"/>
    <property type="match status" value="4"/>
</dbReference>
<dbReference type="PROSITE" id="PS50830">
    <property type="entry name" value="TNASE_3"/>
    <property type="match status" value="4"/>
</dbReference>
<reference evidence="8 10" key="3">
    <citation type="submission" date="2019-07" db="EMBL/GenBank/DDBJ databases">
        <authorList>
            <person name="Jastrzebski P J."/>
            <person name="Paukszto L."/>
            <person name="Jastrzebski P J."/>
        </authorList>
    </citation>
    <scope>NUCLEOTIDE SEQUENCE [LARGE SCALE GENOMIC DNA]</scope>
    <source>
        <strain evidence="8 10">WMS-il1</strain>
    </source>
</reference>
<reference evidence="7 9" key="2">
    <citation type="submission" date="2018-11" db="EMBL/GenBank/DDBJ databases">
        <authorList>
            <consortium name="Pathogen Informatics"/>
        </authorList>
    </citation>
    <scope>NUCLEOTIDE SEQUENCE [LARGE SCALE GENOMIC DNA]</scope>
</reference>
<feature type="domain" description="Tudor" evidence="5">
    <location>
        <begin position="808"/>
        <end position="867"/>
    </location>
</feature>
<dbReference type="InterPro" id="IPR016071">
    <property type="entry name" value="Staphylococal_nuclease_OB-fold"/>
</dbReference>
<evidence type="ECO:0000259" key="6">
    <source>
        <dbReference type="PROSITE" id="PS50830"/>
    </source>
</evidence>
<evidence type="ECO:0000259" key="5">
    <source>
        <dbReference type="PROSITE" id="PS50304"/>
    </source>
</evidence>
<dbReference type="InterPro" id="IPR002999">
    <property type="entry name" value="Tudor"/>
</dbReference>
<dbReference type="SUPFAM" id="SSF63748">
    <property type="entry name" value="Tudor/PWWP/MBT"/>
    <property type="match status" value="1"/>
</dbReference>
<gene>
    <name evidence="7" type="ORF">HDID_LOCUS517</name>
    <name evidence="8" type="ORF">WMSIL1_LOCUS5385</name>
</gene>
<evidence type="ECO:0000313" key="9">
    <source>
        <dbReference type="Proteomes" id="UP000274504"/>
    </source>
</evidence>
<evidence type="ECO:0000256" key="2">
    <source>
        <dbReference type="ARBA" id="ARBA00022490"/>
    </source>
</evidence>
<keyword evidence="2 4" id="KW-0963">Cytoplasm</keyword>
<comment type="subcellular location">
    <subcellularLocation>
        <location evidence="1 4">Cytoplasm</location>
    </subcellularLocation>
</comment>
<dbReference type="OrthoDB" id="10023235at2759"/>
<dbReference type="PANTHER" id="PTHR12302:SF2">
    <property type="entry name" value="STAPHYLOCOCCAL NUCLEASE DOMAIN-CONTAINING PROTEIN 1"/>
    <property type="match status" value="1"/>
</dbReference>
<feature type="domain" description="TNase-like" evidence="6">
    <location>
        <begin position="536"/>
        <end position="693"/>
    </location>
</feature>
<dbReference type="GO" id="GO:0005634">
    <property type="term" value="C:nucleus"/>
    <property type="evidence" value="ECO:0007669"/>
    <property type="project" value="TreeGrafter"/>
</dbReference>
<dbReference type="EMBL" id="CABIJS010000166">
    <property type="protein sequence ID" value="VUZ45171.1"/>
    <property type="molecule type" value="Genomic_DNA"/>
</dbReference>
<dbReference type="GO" id="GO:0031047">
    <property type="term" value="P:regulatory ncRNA-mediated gene silencing"/>
    <property type="evidence" value="ECO:0007669"/>
    <property type="project" value="UniProtKB-UniRule"/>
</dbReference>
<protein>
    <submittedName>
        <fullName evidence="11">Staphylococcal nuclease domain-containing protein</fullName>
    </submittedName>
</protein>
<dbReference type="PIRSF" id="PIRSF017179">
    <property type="entry name" value="RISC-Tudor-SN"/>
    <property type="match status" value="1"/>
</dbReference>
<dbReference type="Proteomes" id="UP000321570">
    <property type="component" value="Unassembled WGS sequence"/>
</dbReference>
<evidence type="ECO:0000313" key="10">
    <source>
        <dbReference type="Proteomes" id="UP000321570"/>
    </source>
</evidence>
<evidence type="ECO:0000313" key="8">
    <source>
        <dbReference type="EMBL" id="VUZ45171.1"/>
    </source>
</evidence>
<dbReference type="STRING" id="6216.A0A0R3S8M5"/>
<dbReference type="GO" id="GO:0004518">
    <property type="term" value="F:nuclease activity"/>
    <property type="evidence" value="ECO:0007669"/>
    <property type="project" value="TreeGrafter"/>
</dbReference>
<keyword evidence="3" id="KW-0677">Repeat</keyword>
<dbReference type="SUPFAM" id="SSF50199">
    <property type="entry name" value="Staphylococcal nuclease"/>
    <property type="match status" value="5"/>
</dbReference>